<gene>
    <name evidence="1" type="ORF">M5X12_14965</name>
</gene>
<dbReference type="SUPFAM" id="SSF69318">
    <property type="entry name" value="Integrin alpha N-terminal domain"/>
    <property type="match status" value="1"/>
</dbReference>
<keyword evidence="2" id="KW-1185">Reference proteome</keyword>
<organism evidence="1 2">
    <name type="scientific">Paenibacillus alvei</name>
    <name type="common">Bacillus alvei</name>
    <dbReference type="NCBI Taxonomy" id="44250"/>
    <lineage>
        <taxon>Bacteria</taxon>
        <taxon>Bacillati</taxon>
        <taxon>Bacillota</taxon>
        <taxon>Bacilli</taxon>
        <taxon>Bacillales</taxon>
        <taxon>Paenibacillaceae</taxon>
        <taxon>Paenibacillus</taxon>
    </lineage>
</organism>
<dbReference type="InterPro" id="IPR028994">
    <property type="entry name" value="Integrin_alpha_N"/>
</dbReference>
<accession>A0ABT4GZM2</accession>
<dbReference type="Gene3D" id="2.130.10.130">
    <property type="entry name" value="Integrin alpha, N-terminal"/>
    <property type="match status" value="1"/>
</dbReference>
<dbReference type="EMBL" id="JAMDNP010000023">
    <property type="protein sequence ID" value="MCY9761874.1"/>
    <property type="molecule type" value="Genomic_DNA"/>
</dbReference>
<name>A0ABT4GZM2_PAEAL</name>
<protein>
    <recommendedName>
        <fullName evidence="3">VCBS repeat-containing protein</fullName>
    </recommendedName>
</protein>
<reference evidence="1 2" key="1">
    <citation type="submission" date="2022-05" db="EMBL/GenBank/DDBJ databases">
        <title>Genome Sequencing of Bee-Associated Microbes.</title>
        <authorList>
            <person name="Dunlap C."/>
        </authorList>
    </citation>
    <scope>NUCLEOTIDE SEQUENCE [LARGE SCALE GENOMIC DNA]</scope>
    <source>
        <strain evidence="1 2">NRRL B-04010</strain>
    </source>
</reference>
<evidence type="ECO:0000313" key="2">
    <source>
        <dbReference type="Proteomes" id="UP001527181"/>
    </source>
</evidence>
<sequence>MRRQKMRQIWILGLLMWTVGCGVPAAPIDLIQPPLPASHSHEAVVRRALPDGSRLLIPKHGGGNTGISYGDVDGDGHDEAVIVYEENVRNEKTRKAALLRYENKQWNIVWDTKGYGYGLDYASLTDVNKDGLPEIVLGWTMGGDENGLDVYTWQDQALKLWDKKTYSGQIDFDVNADEKARNHIRNRE</sequence>
<dbReference type="PROSITE" id="PS51257">
    <property type="entry name" value="PROKAR_LIPOPROTEIN"/>
    <property type="match status" value="1"/>
</dbReference>
<dbReference type="GeneID" id="94490808"/>
<evidence type="ECO:0000313" key="1">
    <source>
        <dbReference type="EMBL" id="MCY9761874.1"/>
    </source>
</evidence>
<comment type="caution">
    <text evidence="1">The sequence shown here is derived from an EMBL/GenBank/DDBJ whole genome shotgun (WGS) entry which is preliminary data.</text>
</comment>
<evidence type="ECO:0008006" key="3">
    <source>
        <dbReference type="Google" id="ProtNLM"/>
    </source>
</evidence>
<proteinExistence type="predicted"/>
<dbReference type="RefSeq" id="WP_005549175.1">
    <property type="nucleotide sequence ID" value="NZ_JAKOBS010000001.1"/>
</dbReference>
<dbReference type="Proteomes" id="UP001527181">
    <property type="component" value="Unassembled WGS sequence"/>
</dbReference>